<dbReference type="EMBL" id="JAWDIE010000002">
    <property type="protein sequence ID" value="MEJ7137164.1"/>
    <property type="molecule type" value="Genomic_DNA"/>
</dbReference>
<dbReference type="Proteomes" id="UP001364695">
    <property type="component" value="Unassembled WGS sequence"/>
</dbReference>
<gene>
    <name evidence="1" type="ORF">RV045_01810</name>
</gene>
<name>A0ACC6P036_9BURK</name>
<protein>
    <submittedName>
        <fullName evidence="1">TRAP transporter small permease subunit</fullName>
    </submittedName>
</protein>
<comment type="caution">
    <text evidence="1">The sequence shown here is derived from an EMBL/GenBank/DDBJ whole genome shotgun (WGS) entry which is preliminary data.</text>
</comment>
<sequence>MNALLGLSRLIDSLNERVGRAVMWLVFACAFVSAANAVVRKVFSTSSNAFLEAQWYMFSAIFLLAAGYTLMRQEHVRIDLVVSKFSKRTQIKLDMLFICIFLMPVVYFVITMVMPLVIRAFESGEMSNQAGGLIRWPVYALVPIGFALLGLQGVSEFIKRWAYLKGLIDDPTRKASEKSAEQELAEAILAQQNADKAAAATATAGERS</sequence>
<evidence type="ECO:0000313" key="1">
    <source>
        <dbReference type="EMBL" id="MEJ7137164.1"/>
    </source>
</evidence>
<proteinExistence type="predicted"/>
<keyword evidence="2" id="KW-1185">Reference proteome</keyword>
<evidence type="ECO:0000313" key="2">
    <source>
        <dbReference type="Proteomes" id="UP001364695"/>
    </source>
</evidence>
<reference evidence="1" key="1">
    <citation type="submission" date="2023-10" db="EMBL/GenBank/DDBJ databases">
        <title>Amphibacter perezi, gen. nov., sp. nov. a novel taxa of the family Comamonadaceae, class Betaproteobacteria isolated from the skin microbiota of Pelophylax perezi from different populations.</title>
        <authorList>
            <person name="Costa S."/>
            <person name="Proenca D.N."/>
            <person name="Lopes I."/>
            <person name="Morais P.V."/>
        </authorList>
    </citation>
    <scope>NUCLEOTIDE SEQUENCE</scope>
    <source>
        <strain evidence="1">SL12-8</strain>
    </source>
</reference>
<organism evidence="1 2">
    <name type="scientific">Amphibiibacter pelophylacis</name>
    <dbReference type="NCBI Taxonomy" id="1799477"/>
    <lineage>
        <taxon>Bacteria</taxon>
        <taxon>Pseudomonadati</taxon>
        <taxon>Pseudomonadota</taxon>
        <taxon>Betaproteobacteria</taxon>
        <taxon>Burkholderiales</taxon>
        <taxon>Sphaerotilaceae</taxon>
        <taxon>Amphibiibacter</taxon>
    </lineage>
</organism>
<accession>A0ACC6P036</accession>